<reference evidence="2" key="1">
    <citation type="submission" date="2014-09" db="EMBL/GenBank/DDBJ databases">
        <authorList>
            <person name="Mudge J."/>
            <person name="Ramaraj T."/>
            <person name="Lindquist I.E."/>
            <person name="Bharti A.K."/>
            <person name="Sundararajan A."/>
            <person name="Cameron C.T."/>
            <person name="Woodward J.E."/>
            <person name="May G.D."/>
            <person name="Brubaker C."/>
            <person name="Broadhvest J."/>
            <person name="Wilkins T.A."/>
        </authorList>
    </citation>
    <scope>NUCLEOTIDE SEQUENCE</scope>
    <source>
        <strain evidence="2">cv. AKA8401</strain>
    </source>
</reference>
<gene>
    <name evidence="1" type="ORF">F383_30991</name>
</gene>
<accession>A0A0B0PIS9</accession>
<evidence type="ECO:0000313" key="1">
    <source>
        <dbReference type="EMBL" id="KHG24334.1"/>
    </source>
</evidence>
<name>A0A0B0PIS9_GOSAR</name>
<dbReference type="Proteomes" id="UP000032142">
    <property type="component" value="Unassembled WGS sequence"/>
</dbReference>
<dbReference type="AlphaFoldDB" id="A0A0B0PIS9"/>
<keyword evidence="2" id="KW-1185">Reference proteome</keyword>
<dbReference type="EMBL" id="KN428464">
    <property type="protein sequence ID" value="KHG24334.1"/>
    <property type="molecule type" value="Genomic_DNA"/>
</dbReference>
<proteinExistence type="predicted"/>
<protein>
    <submittedName>
        <fullName evidence="1">Uncharacterized protein</fullName>
    </submittedName>
</protein>
<sequence length="35" mass="4156">MSGIWHRRDMCYYIRPYLGYNISVICDPCKTMVGL</sequence>
<evidence type="ECO:0000313" key="2">
    <source>
        <dbReference type="Proteomes" id="UP000032142"/>
    </source>
</evidence>
<organism evidence="1 2">
    <name type="scientific">Gossypium arboreum</name>
    <name type="common">Tree cotton</name>
    <name type="synonym">Gossypium nanking</name>
    <dbReference type="NCBI Taxonomy" id="29729"/>
    <lineage>
        <taxon>Eukaryota</taxon>
        <taxon>Viridiplantae</taxon>
        <taxon>Streptophyta</taxon>
        <taxon>Embryophyta</taxon>
        <taxon>Tracheophyta</taxon>
        <taxon>Spermatophyta</taxon>
        <taxon>Magnoliopsida</taxon>
        <taxon>eudicotyledons</taxon>
        <taxon>Gunneridae</taxon>
        <taxon>Pentapetalae</taxon>
        <taxon>rosids</taxon>
        <taxon>malvids</taxon>
        <taxon>Malvales</taxon>
        <taxon>Malvaceae</taxon>
        <taxon>Malvoideae</taxon>
        <taxon>Gossypium</taxon>
    </lineage>
</organism>